<dbReference type="InParanoid" id="A0A151Z983"/>
<evidence type="ECO:0000256" key="9">
    <source>
        <dbReference type="SAM" id="Phobius"/>
    </source>
</evidence>
<protein>
    <submittedName>
        <fullName evidence="10">Putative transmembrane protein</fullName>
    </submittedName>
</protein>
<keyword evidence="7 9" id="KW-1133">Transmembrane helix</keyword>
<keyword evidence="5 9" id="KW-0812">Transmembrane</keyword>
<evidence type="ECO:0000313" key="11">
    <source>
        <dbReference type="Proteomes" id="UP000076078"/>
    </source>
</evidence>
<keyword evidence="8 9" id="KW-0472">Membrane</keyword>
<feature type="transmembrane region" description="Helical" evidence="9">
    <location>
        <begin position="304"/>
        <end position="326"/>
    </location>
</feature>
<feature type="transmembrane region" description="Helical" evidence="9">
    <location>
        <begin position="140"/>
        <end position="157"/>
    </location>
</feature>
<keyword evidence="11" id="KW-1185">Reference proteome</keyword>
<dbReference type="PIRSF" id="PIRSF037671">
    <property type="entry name" value="Transprt_Chloroquine_res"/>
    <property type="match status" value="1"/>
</dbReference>
<dbReference type="PANTHER" id="PTHR31326:SF1">
    <property type="entry name" value="PROTEIN CLT2, CHLOROPLASTIC"/>
    <property type="match status" value="1"/>
</dbReference>
<feature type="transmembrane region" description="Helical" evidence="9">
    <location>
        <begin position="164"/>
        <end position="182"/>
    </location>
</feature>
<dbReference type="EMBL" id="LODT01000037">
    <property type="protein sequence ID" value="KYQ90502.1"/>
    <property type="molecule type" value="Genomic_DNA"/>
</dbReference>
<feature type="transmembrane region" description="Helical" evidence="9">
    <location>
        <begin position="42"/>
        <end position="60"/>
    </location>
</feature>
<dbReference type="PANTHER" id="PTHR31326">
    <property type="entry name" value="PROTEIN CLT2, CHLOROPLASTIC"/>
    <property type="match status" value="1"/>
</dbReference>
<evidence type="ECO:0000256" key="1">
    <source>
        <dbReference type="ARBA" id="ARBA00004128"/>
    </source>
</evidence>
<dbReference type="GO" id="GO:0042910">
    <property type="term" value="F:xenobiotic transmembrane transporter activity"/>
    <property type="evidence" value="ECO:0007669"/>
    <property type="project" value="InterPro"/>
</dbReference>
<accession>A0A151Z983</accession>
<evidence type="ECO:0000313" key="10">
    <source>
        <dbReference type="EMBL" id="KYQ90502.1"/>
    </source>
</evidence>
<dbReference type="Pfam" id="PF08627">
    <property type="entry name" value="CRT-like"/>
    <property type="match status" value="1"/>
</dbReference>
<dbReference type="InterPro" id="IPR037185">
    <property type="entry name" value="EmrE-like"/>
</dbReference>
<evidence type="ECO:0000256" key="8">
    <source>
        <dbReference type="ARBA" id="ARBA00023136"/>
    </source>
</evidence>
<dbReference type="STRING" id="361077.A0A151Z983"/>
<dbReference type="AlphaFoldDB" id="A0A151Z983"/>
<dbReference type="InterPro" id="IPR017258">
    <property type="entry name" value="Transprt_Chloroquine"/>
</dbReference>
<evidence type="ECO:0000256" key="5">
    <source>
        <dbReference type="ARBA" id="ARBA00022692"/>
    </source>
</evidence>
<keyword evidence="3" id="KW-0813">Transport</keyword>
<evidence type="ECO:0000256" key="7">
    <source>
        <dbReference type="ARBA" id="ARBA00022989"/>
    </source>
</evidence>
<sequence>MSEEKQPLLLNSDSNDQPQQTSLVAKLKAQAGKLLEKGTLTILIYVVLYITCGVINSVLLKSVMNTFQNYGFFLNQLTNYGYIPIFGSVVAYKVFFTNDIPKETKEFPLYKFAVMGALDALCGYFVVLGGISTSGPLQQLLNQAIIPFTMITSFIFLKERFSIYQMLGALVIVGGVVISLVPSLTGSGNTGNKVFWNMFYLFSIVPYAASNVYKDIGFKSVDDMDVWWLQFWDGVFQSLIGTLLFPVNAILPPPATVPFKSVIPSLKNGTICLTGHDIWTQANSDCTLTQEANSNLVCDECTNAWVILLCYMTINVIYNIFILLVIKHAGATVFSIANTLRLPLTNIVFSLKFIMHKNTSPFSPLSVAGLIVILIGLGGYRAASILKNRRAQAGGAQIKFIPGMGPAGVDGVMPFKKEVIIPKTTDAIRTQFIAKLGIQIPESRINKAQINDA</sequence>
<dbReference type="InterPro" id="IPR013936">
    <property type="entry name" value="CRT-like"/>
</dbReference>
<reference evidence="10 11" key="1">
    <citation type="submission" date="2015-12" db="EMBL/GenBank/DDBJ databases">
        <title>Dictyostelia acquired genes for synthesis and detection of signals that induce cell-type specialization by lateral gene transfer from prokaryotes.</title>
        <authorList>
            <person name="Gloeckner G."/>
            <person name="Schaap P."/>
        </authorList>
    </citation>
    <scope>NUCLEOTIDE SEQUENCE [LARGE SCALE GENOMIC DNA]</scope>
    <source>
        <strain evidence="10 11">TK</strain>
    </source>
</reference>
<comment type="similarity">
    <text evidence="2">Belongs to the CRT-like transporter family.</text>
</comment>
<feature type="transmembrane region" description="Helical" evidence="9">
    <location>
        <begin position="109"/>
        <end position="128"/>
    </location>
</feature>
<evidence type="ECO:0000256" key="2">
    <source>
        <dbReference type="ARBA" id="ARBA00006690"/>
    </source>
</evidence>
<dbReference type="GO" id="GO:0006865">
    <property type="term" value="P:amino acid transport"/>
    <property type="evidence" value="ECO:0007669"/>
    <property type="project" value="UniProtKB-KW"/>
</dbReference>
<dbReference type="GO" id="GO:0005774">
    <property type="term" value="C:vacuolar membrane"/>
    <property type="evidence" value="ECO:0007669"/>
    <property type="project" value="UniProtKB-SubCell"/>
</dbReference>
<comment type="subcellular location">
    <subcellularLocation>
        <location evidence="1">Vacuole membrane</location>
        <topology evidence="1">Multi-pass membrane protein</topology>
    </subcellularLocation>
</comment>
<keyword evidence="4" id="KW-0926">Vacuole</keyword>
<name>A0A151Z983_TIELA</name>
<dbReference type="OrthoDB" id="416555at2759"/>
<evidence type="ECO:0000256" key="3">
    <source>
        <dbReference type="ARBA" id="ARBA00022448"/>
    </source>
</evidence>
<evidence type="ECO:0000256" key="6">
    <source>
        <dbReference type="ARBA" id="ARBA00022970"/>
    </source>
</evidence>
<feature type="transmembrane region" description="Helical" evidence="9">
    <location>
        <begin position="361"/>
        <end position="380"/>
    </location>
</feature>
<gene>
    <name evidence="10" type="ORF">DLAC_09129</name>
</gene>
<dbReference type="OMA" id="FAYIIPM"/>
<evidence type="ECO:0000256" key="4">
    <source>
        <dbReference type="ARBA" id="ARBA00022554"/>
    </source>
</evidence>
<keyword evidence="6" id="KW-0029">Amino-acid transport</keyword>
<organism evidence="10 11">
    <name type="scientific">Tieghemostelium lacteum</name>
    <name type="common">Slime mold</name>
    <name type="synonym">Dictyostelium lacteum</name>
    <dbReference type="NCBI Taxonomy" id="361077"/>
    <lineage>
        <taxon>Eukaryota</taxon>
        <taxon>Amoebozoa</taxon>
        <taxon>Evosea</taxon>
        <taxon>Eumycetozoa</taxon>
        <taxon>Dictyostelia</taxon>
        <taxon>Dictyosteliales</taxon>
        <taxon>Raperosteliaceae</taxon>
        <taxon>Tieghemostelium</taxon>
    </lineage>
</organism>
<dbReference type="SUPFAM" id="SSF103481">
    <property type="entry name" value="Multidrug resistance efflux transporter EmrE"/>
    <property type="match status" value="1"/>
</dbReference>
<dbReference type="Proteomes" id="UP000076078">
    <property type="component" value="Unassembled WGS sequence"/>
</dbReference>
<proteinExistence type="inferred from homology"/>
<feature type="transmembrane region" description="Helical" evidence="9">
    <location>
        <begin position="194"/>
        <end position="213"/>
    </location>
</feature>
<feature type="transmembrane region" description="Helical" evidence="9">
    <location>
        <begin position="80"/>
        <end position="97"/>
    </location>
</feature>
<comment type="caution">
    <text evidence="10">The sequence shown here is derived from an EMBL/GenBank/DDBJ whole genome shotgun (WGS) entry which is preliminary data.</text>
</comment>